<organism evidence="1 2">
    <name type="scientific">Streptomyces sp. 900105755</name>
    <dbReference type="NCBI Taxonomy" id="3154389"/>
    <lineage>
        <taxon>Bacteria</taxon>
        <taxon>Bacillati</taxon>
        <taxon>Actinomycetota</taxon>
        <taxon>Actinomycetes</taxon>
        <taxon>Kitasatosporales</taxon>
        <taxon>Streptomycetaceae</taxon>
        <taxon>Streptomyces</taxon>
    </lineage>
</organism>
<evidence type="ECO:0000313" key="1">
    <source>
        <dbReference type="EMBL" id="MER6268322.1"/>
    </source>
</evidence>
<reference evidence="1 2" key="1">
    <citation type="submission" date="2024-06" db="EMBL/GenBank/DDBJ databases">
        <title>The Natural Products Discovery Center: Release of the First 8490 Sequenced Strains for Exploring Actinobacteria Biosynthetic Diversity.</title>
        <authorList>
            <person name="Kalkreuter E."/>
            <person name="Kautsar S.A."/>
            <person name="Yang D."/>
            <person name="Bader C.D."/>
            <person name="Teijaro C.N."/>
            <person name="Fluegel L."/>
            <person name="Davis C.M."/>
            <person name="Simpson J.R."/>
            <person name="Lauterbach L."/>
            <person name="Steele A.D."/>
            <person name="Gui C."/>
            <person name="Meng S."/>
            <person name="Li G."/>
            <person name="Viehrig K."/>
            <person name="Ye F."/>
            <person name="Su P."/>
            <person name="Kiefer A.F."/>
            <person name="Nichols A."/>
            <person name="Cepeda A.J."/>
            <person name="Yan W."/>
            <person name="Fan B."/>
            <person name="Jiang Y."/>
            <person name="Adhikari A."/>
            <person name="Zheng C.-J."/>
            <person name="Schuster L."/>
            <person name="Cowan T.M."/>
            <person name="Smanski M.J."/>
            <person name="Chevrette M.G."/>
            <person name="De Carvalho L.P.S."/>
            <person name="Shen B."/>
        </authorList>
    </citation>
    <scope>NUCLEOTIDE SEQUENCE [LARGE SCALE GENOMIC DNA]</scope>
    <source>
        <strain evidence="1 2">NPDC001694</strain>
    </source>
</reference>
<comment type="caution">
    <text evidence="1">The sequence shown here is derived from an EMBL/GenBank/DDBJ whole genome shotgun (WGS) entry which is preliminary data.</text>
</comment>
<evidence type="ECO:0000313" key="2">
    <source>
        <dbReference type="Proteomes" id="UP001490365"/>
    </source>
</evidence>
<sequence>MAEWSKTKRHVASEITLLCNFHHAEKTRGFLSAADVVKADGNPKNLRTSDSAPYNLHFSGEVCLVNIGGNRVLHYFSHSPVANALMIDGFPVIKFEQSNEHLLLSLRIYGRGGRRLLEIDENELVYSVDSWDIELVGTALTIRDGLRKILAEIKFDPPQGITISRGIFARGGHVIRVEPDYLLDEKWNVRMVDTHSEGCSGAAFSF</sequence>
<accession>A0ABV1TE60</accession>
<protein>
    <submittedName>
        <fullName evidence="1">Uncharacterized protein</fullName>
    </submittedName>
</protein>
<keyword evidence="2" id="KW-1185">Reference proteome</keyword>
<proteinExistence type="predicted"/>
<name>A0ABV1TE60_9ACTN</name>
<gene>
    <name evidence="1" type="ORF">ABT211_13615</name>
</gene>
<dbReference type="RefSeq" id="WP_351956947.1">
    <property type="nucleotide sequence ID" value="NZ_JBEOZM010000005.1"/>
</dbReference>
<dbReference type="Proteomes" id="UP001490365">
    <property type="component" value="Unassembled WGS sequence"/>
</dbReference>
<dbReference type="EMBL" id="JBEOZM010000005">
    <property type="protein sequence ID" value="MER6268322.1"/>
    <property type="molecule type" value="Genomic_DNA"/>
</dbReference>